<dbReference type="PANTHER" id="PTHR31069">
    <property type="entry name" value="OLEATE-ACTIVATED TRANSCRIPTION FACTOR 1-RELATED"/>
    <property type="match status" value="1"/>
</dbReference>
<dbReference type="InterPro" id="IPR013700">
    <property type="entry name" value="AflR"/>
</dbReference>
<proteinExistence type="predicted"/>
<dbReference type="Gene3D" id="4.10.240.10">
    <property type="entry name" value="Zn(2)-C6 fungal-type DNA-binding domain"/>
    <property type="match status" value="1"/>
</dbReference>
<name>A0A8E0UXU1_9EURO</name>
<gene>
    <name evidence="8" type="ORF">Aud_004214</name>
</gene>
<dbReference type="Pfam" id="PF08493">
    <property type="entry name" value="AflR"/>
    <property type="match status" value="1"/>
</dbReference>
<dbReference type="PANTHER" id="PTHR31069:SF31">
    <property type="entry name" value="MONODICTYPHENONE CLUSTER TRANSCRIPTION FACTOR-RELATED"/>
    <property type="match status" value="1"/>
</dbReference>
<dbReference type="InterPro" id="IPR050675">
    <property type="entry name" value="OAF3"/>
</dbReference>
<protein>
    <recommendedName>
        <fullName evidence="7">Zn(2)-C6 fungal-type domain-containing protein</fullName>
    </recommendedName>
</protein>
<reference evidence="8" key="1">
    <citation type="journal article" date="2015" name="Genome Announc.">
        <title>Draft Genome Sequence of the Pathogenic Filamentous Fungus Aspergillus udagawae Strain IFM 46973T.</title>
        <authorList>
            <person name="Kusuya Y."/>
            <person name="Takahashi-Nakaguchi A."/>
            <person name="Takahashi H."/>
            <person name="Yaguchi T."/>
        </authorList>
    </citation>
    <scope>NUCLEOTIDE SEQUENCE</scope>
    <source>
        <strain evidence="8">IFM 46973</strain>
    </source>
</reference>
<dbReference type="PROSITE" id="PS00463">
    <property type="entry name" value="ZN2_CY6_FUNGAL_1"/>
    <property type="match status" value="1"/>
</dbReference>
<evidence type="ECO:0000256" key="3">
    <source>
        <dbReference type="ARBA" id="ARBA00023125"/>
    </source>
</evidence>
<reference evidence="8" key="2">
    <citation type="submission" date="2021-01" db="EMBL/GenBank/DDBJ databases">
        <title>Pan-genome distribution and transcriptional activeness of fungal secondary metabolism genes in Aspergillus section Fumigati.</title>
        <authorList>
            <person name="Takahashi H."/>
            <person name="Umemura M."/>
            <person name="Ninomiya A."/>
            <person name="Kusuya Y."/>
            <person name="Urayama S."/>
            <person name="Shimizu M."/>
            <person name="Watanabe A."/>
            <person name="Kamei K."/>
            <person name="Yaguchi T."/>
            <person name="Hagiwara D."/>
        </authorList>
    </citation>
    <scope>NUCLEOTIDE SEQUENCE</scope>
    <source>
        <strain evidence="8">IFM 46973</strain>
    </source>
</reference>
<evidence type="ECO:0000256" key="5">
    <source>
        <dbReference type="ARBA" id="ARBA00023242"/>
    </source>
</evidence>
<accession>A0A8E0UXU1</accession>
<keyword evidence="2" id="KW-0805">Transcription regulation</keyword>
<keyword evidence="5" id="KW-0539">Nucleus</keyword>
<dbReference type="SMART" id="SM00066">
    <property type="entry name" value="GAL4"/>
    <property type="match status" value="1"/>
</dbReference>
<dbReference type="CDD" id="cd00067">
    <property type="entry name" value="GAL4"/>
    <property type="match status" value="1"/>
</dbReference>
<evidence type="ECO:0000259" key="7">
    <source>
        <dbReference type="PROSITE" id="PS50048"/>
    </source>
</evidence>
<keyword evidence="4" id="KW-0804">Transcription</keyword>
<dbReference type="Pfam" id="PF00172">
    <property type="entry name" value="Zn_clus"/>
    <property type="match status" value="1"/>
</dbReference>
<dbReference type="EMBL" id="BBXM02000003">
    <property type="protein sequence ID" value="GIC87823.1"/>
    <property type="molecule type" value="Genomic_DNA"/>
</dbReference>
<keyword evidence="1" id="KW-0479">Metal-binding</keyword>
<dbReference type="Proteomes" id="UP000036893">
    <property type="component" value="Unassembled WGS sequence"/>
</dbReference>
<dbReference type="InterPro" id="IPR001138">
    <property type="entry name" value="Zn2Cys6_DnaBD"/>
</dbReference>
<feature type="region of interest" description="Disordered" evidence="6">
    <location>
        <begin position="1"/>
        <end position="22"/>
    </location>
</feature>
<dbReference type="PROSITE" id="PS50048">
    <property type="entry name" value="ZN2_CY6_FUNGAL_2"/>
    <property type="match status" value="1"/>
</dbReference>
<evidence type="ECO:0000256" key="1">
    <source>
        <dbReference type="ARBA" id="ARBA00022723"/>
    </source>
</evidence>
<comment type="caution">
    <text evidence="8">The sequence shown here is derived from an EMBL/GenBank/DDBJ whole genome shotgun (WGS) entry which is preliminary data.</text>
</comment>
<dbReference type="GO" id="GO:0000981">
    <property type="term" value="F:DNA-binding transcription factor activity, RNA polymerase II-specific"/>
    <property type="evidence" value="ECO:0007669"/>
    <property type="project" value="InterPro"/>
</dbReference>
<feature type="domain" description="Zn(2)-C6 fungal-type" evidence="7">
    <location>
        <begin position="37"/>
        <end position="67"/>
    </location>
</feature>
<sequence length="530" mass="56488">MPTLDASEPEADRRASPAHAPPVVRRSALGCTKLRDSCHNCATSKIKCPKEKPSCSKCEARGIECQYFFARRPGRRREDGSGHPTSCTSNNRNSNSSSSSSNSSSGNSSSSSSSSSSPSNPKSIPDKDTHSALSLAGDKIEVVGLSPQDGYAANGTAPSTNSTASNGFLNTPESLMIEATLTTDNVLGKYSSDFSSVLADSTMFHSLSDFDPDPNDMDFSMTDYFEHPSIDGDGASRSLNDIGSLLIPDTTSFGLAALESHDPLSASFAVSSWAPSLASSVPTSSTTDPNTMMMMRAPTPDISCDCEAQALDLLKTLSSAQSSPTSSISGAALALSSSMTAMGSAQAVLIENKRHIETVSSLLSCSSCTEDAFWLVIVSMIVLKILERYASAARIQVFGSRASSVENDMGPRSANSMISSSKDQMRALSRTYTMPRDDSASGYAPARLVLGELHRVQRLVNRLSPKLRGRREGDARGMEHAIWGRLQVANENDKTQSTPFSSNTLAQMESDMRNSLSSLSADIINRLRQN</sequence>
<dbReference type="AlphaFoldDB" id="A0A8E0UXU1"/>
<evidence type="ECO:0000313" key="9">
    <source>
        <dbReference type="Proteomes" id="UP000036893"/>
    </source>
</evidence>
<dbReference type="RefSeq" id="XP_043145089.1">
    <property type="nucleotide sequence ID" value="XM_043289154.1"/>
</dbReference>
<evidence type="ECO:0000256" key="4">
    <source>
        <dbReference type="ARBA" id="ARBA00023163"/>
    </source>
</evidence>
<organism evidence="8 9">
    <name type="scientific">Aspergillus udagawae</name>
    <dbReference type="NCBI Taxonomy" id="91492"/>
    <lineage>
        <taxon>Eukaryota</taxon>
        <taxon>Fungi</taxon>
        <taxon>Dikarya</taxon>
        <taxon>Ascomycota</taxon>
        <taxon>Pezizomycotina</taxon>
        <taxon>Eurotiomycetes</taxon>
        <taxon>Eurotiomycetidae</taxon>
        <taxon>Eurotiales</taxon>
        <taxon>Aspergillaceae</taxon>
        <taxon>Aspergillus</taxon>
        <taxon>Aspergillus subgen. Fumigati</taxon>
    </lineage>
</organism>
<evidence type="ECO:0000313" key="8">
    <source>
        <dbReference type="EMBL" id="GIC87823.1"/>
    </source>
</evidence>
<dbReference type="GeneID" id="66991690"/>
<dbReference type="GO" id="GO:0005634">
    <property type="term" value="C:nucleus"/>
    <property type="evidence" value="ECO:0007669"/>
    <property type="project" value="InterPro"/>
</dbReference>
<keyword evidence="3" id="KW-0238">DNA-binding</keyword>
<dbReference type="GO" id="GO:0008270">
    <property type="term" value="F:zinc ion binding"/>
    <property type="evidence" value="ECO:0007669"/>
    <property type="project" value="InterPro"/>
</dbReference>
<evidence type="ECO:0000256" key="2">
    <source>
        <dbReference type="ARBA" id="ARBA00023015"/>
    </source>
</evidence>
<dbReference type="PRINTS" id="PR00755">
    <property type="entry name" value="AFLATOXINBRP"/>
</dbReference>
<dbReference type="SUPFAM" id="SSF57701">
    <property type="entry name" value="Zn2/Cys6 DNA-binding domain"/>
    <property type="match status" value="1"/>
</dbReference>
<evidence type="ECO:0000256" key="6">
    <source>
        <dbReference type="SAM" id="MobiDB-lite"/>
    </source>
</evidence>
<dbReference type="GO" id="GO:0003677">
    <property type="term" value="F:DNA binding"/>
    <property type="evidence" value="ECO:0007669"/>
    <property type="project" value="UniProtKB-KW"/>
</dbReference>
<dbReference type="GO" id="GO:0045122">
    <property type="term" value="P:aflatoxin biosynthetic process"/>
    <property type="evidence" value="ECO:0007669"/>
    <property type="project" value="InterPro"/>
</dbReference>
<feature type="region of interest" description="Disordered" evidence="6">
    <location>
        <begin position="74"/>
        <end position="130"/>
    </location>
</feature>
<feature type="compositionally biased region" description="Low complexity" evidence="6">
    <location>
        <begin position="89"/>
        <end position="120"/>
    </location>
</feature>
<dbReference type="InterPro" id="IPR036864">
    <property type="entry name" value="Zn2-C6_fun-type_DNA-bd_sf"/>
</dbReference>